<dbReference type="PROSITE" id="PS51828">
    <property type="entry name" value="PTX_2"/>
    <property type="match status" value="1"/>
</dbReference>
<reference evidence="13" key="1">
    <citation type="thesis" date="2020" institute="ProQuest LLC" country="789 East Eisenhower Parkway, Ann Arbor, MI, USA">
        <title>Comparative Genomics and Chromosome Evolution.</title>
        <authorList>
            <person name="Mudd A.B."/>
        </authorList>
    </citation>
    <scope>NUCLEOTIDE SEQUENCE</scope>
    <source>
        <strain evidence="13">Female2</strain>
        <tissue evidence="13">Blood</tissue>
    </source>
</reference>
<dbReference type="GO" id="GO:0006953">
    <property type="term" value="P:acute-phase response"/>
    <property type="evidence" value="ECO:0007669"/>
    <property type="project" value="UniProtKB-KW"/>
</dbReference>
<sequence>MKNEVFIFPKKSVSDYVILTPMLTDPLKNMTVCLRTYTDLRPGQQALFTIGITNPTSRHTFSIFESVSNYFLTYINNSGVHFQRDPDVREWRHICVSWDSTTGLFQLWVNDKKYPRTMLQRGYSIDLKEVIVLGQMQLNKGKEWDSTASFQGEICDVNMWDKVLSTEEVGAAMLYGGNGNIISWESLHYQIKGDVLIQKRFI</sequence>
<keyword evidence="7" id="KW-1015">Disulfide bond</keyword>
<evidence type="ECO:0000256" key="10">
    <source>
        <dbReference type="RuleBase" id="RU362112"/>
    </source>
</evidence>
<comment type="subcellular location">
    <subcellularLocation>
        <location evidence="1 10">Secreted</location>
    </subcellularLocation>
</comment>
<comment type="caution">
    <text evidence="13">The sequence shown here is derived from an EMBL/GenBank/DDBJ whole genome shotgun (WGS) entry which is preliminary data.</text>
</comment>
<dbReference type="SMART" id="SM00159">
    <property type="entry name" value="PTX"/>
    <property type="match status" value="1"/>
</dbReference>
<organism evidence="13 14">
    <name type="scientific">Hymenochirus boettgeri</name>
    <name type="common">Congo dwarf clawed frog</name>
    <dbReference type="NCBI Taxonomy" id="247094"/>
    <lineage>
        <taxon>Eukaryota</taxon>
        <taxon>Metazoa</taxon>
        <taxon>Chordata</taxon>
        <taxon>Craniata</taxon>
        <taxon>Vertebrata</taxon>
        <taxon>Euteleostomi</taxon>
        <taxon>Amphibia</taxon>
        <taxon>Batrachia</taxon>
        <taxon>Anura</taxon>
        <taxon>Pipoidea</taxon>
        <taxon>Pipidae</taxon>
        <taxon>Pipinae</taxon>
        <taxon>Hymenochirus</taxon>
    </lineage>
</organism>
<feature type="domain" description="Pentraxin (PTX)" evidence="11">
    <location>
        <begin position="2"/>
        <end position="202"/>
    </location>
</feature>
<comment type="similarity">
    <text evidence="8 10">Belongs to the pentraxin family.</text>
</comment>
<keyword evidence="4 10" id="KW-0479">Metal-binding</keyword>
<evidence type="ECO:0000256" key="4">
    <source>
        <dbReference type="ARBA" id="ARBA00022723"/>
    </source>
</evidence>
<keyword evidence="6 10" id="KW-0106">Calcium</keyword>
<comment type="caution">
    <text evidence="9">Lacks conserved residue(s) required for the propagation of feature annotation.</text>
</comment>
<dbReference type="EMBL" id="JAACNH010000003">
    <property type="protein sequence ID" value="KAG8449832.1"/>
    <property type="molecule type" value="Genomic_DNA"/>
</dbReference>
<evidence type="ECO:0000256" key="5">
    <source>
        <dbReference type="ARBA" id="ARBA00022729"/>
    </source>
</evidence>
<gene>
    <name evidence="12" type="ORF">GDO86_016486</name>
    <name evidence="13" type="ORF">GDO86_016487</name>
</gene>
<protein>
    <recommendedName>
        <fullName evidence="10">Pentraxin family member</fullName>
    </recommendedName>
</protein>
<dbReference type="PROSITE" id="PS00289">
    <property type="entry name" value="PTX_1"/>
    <property type="match status" value="1"/>
</dbReference>
<evidence type="ECO:0000313" key="13">
    <source>
        <dbReference type="EMBL" id="KAG8449833.1"/>
    </source>
</evidence>
<keyword evidence="3" id="KW-0964">Secreted</keyword>
<dbReference type="PANTHER" id="PTHR45869">
    <property type="entry name" value="C-REACTIVE PROTEIN-RELATED"/>
    <property type="match status" value="1"/>
</dbReference>
<evidence type="ECO:0000256" key="1">
    <source>
        <dbReference type="ARBA" id="ARBA00004613"/>
    </source>
</evidence>
<dbReference type="FunFam" id="2.60.120.200:FF:000070">
    <property type="entry name" value="Serum amyloid P-component"/>
    <property type="match status" value="1"/>
</dbReference>
<dbReference type="Gene3D" id="2.60.120.200">
    <property type="match status" value="1"/>
</dbReference>
<evidence type="ECO:0000256" key="2">
    <source>
        <dbReference type="ARBA" id="ARBA00022486"/>
    </source>
</evidence>
<dbReference type="SUPFAM" id="SSF49899">
    <property type="entry name" value="Concanavalin A-like lectins/glucanases"/>
    <property type="match status" value="1"/>
</dbReference>
<evidence type="ECO:0000313" key="14">
    <source>
        <dbReference type="Proteomes" id="UP000812440"/>
    </source>
</evidence>
<dbReference type="OrthoDB" id="547680at2759"/>
<accession>A0A8T2K1E3</accession>
<dbReference type="GO" id="GO:0046872">
    <property type="term" value="F:metal ion binding"/>
    <property type="evidence" value="ECO:0007669"/>
    <property type="project" value="UniProtKB-KW"/>
</dbReference>
<dbReference type="PRINTS" id="PR00895">
    <property type="entry name" value="PENTAXIN"/>
</dbReference>
<evidence type="ECO:0000256" key="3">
    <source>
        <dbReference type="ARBA" id="ARBA00022525"/>
    </source>
</evidence>
<dbReference type="GO" id="GO:0005576">
    <property type="term" value="C:extracellular region"/>
    <property type="evidence" value="ECO:0007669"/>
    <property type="project" value="UniProtKB-SubCell"/>
</dbReference>
<dbReference type="InterPro" id="IPR051005">
    <property type="entry name" value="Pentraxin_domain"/>
</dbReference>
<name>A0A8T2K1E3_9PIPI</name>
<dbReference type="InterPro" id="IPR030476">
    <property type="entry name" value="Pentaxin_CS"/>
</dbReference>
<comment type="subunit">
    <text evidence="10">Homopentamer. Pentaxin (or pentraxin) have a discoid arrangement of 5 non-covalently bound subunits.</text>
</comment>
<keyword evidence="2" id="KW-0011">Acute phase</keyword>
<dbReference type="EMBL" id="JAACNH010000003">
    <property type="protein sequence ID" value="KAG8449833.1"/>
    <property type="molecule type" value="Genomic_DNA"/>
</dbReference>
<keyword evidence="14" id="KW-1185">Reference proteome</keyword>
<dbReference type="AlphaFoldDB" id="A0A8T2K1E3"/>
<evidence type="ECO:0000256" key="6">
    <source>
        <dbReference type="ARBA" id="ARBA00022837"/>
    </source>
</evidence>
<dbReference type="PANTHER" id="PTHR45869:SF7">
    <property type="entry name" value="C-REACTIVE PROTEIN"/>
    <property type="match status" value="1"/>
</dbReference>
<comment type="cofactor">
    <cofactor evidence="10">
        <name>Ca(2+)</name>
        <dbReference type="ChEBI" id="CHEBI:29108"/>
    </cofactor>
    <text evidence="10">Binds 2 calcium ions per subunit.</text>
</comment>
<evidence type="ECO:0000259" key="11">
    <source>
        <dbReference type="PROSITE" id="PS51828"/>
    </source>
</evidence>
<evidence type="ECO:0000256" key="7">
    <source>
        <dbReference type="ARBA" id="ARBA00023157"/>
    </source>
</evidence>
<dbReference type="InterPro" id="IPR001759">
    <property type="entry name" value="PTX_dom"/>
</dbReference>
<evidence type="ECO:0000256" key="8">
    <source>
        <dbReference type="ARBA" id="ARBA00038102"/>
    </source>
</evidence>
<keyword evidence="5" id="KW-0732">Signal</keyword>
<evidence type="ECO:0000256" key="9">
    <source>
        <dbReference type="PROSITE-ProRule" id="PRU01172"/>
    </source>
</evidence>
<proteinExistence type="inferred from homology"/>
<dbReference type="InterPro" id="IPR013320">
    <property type="entry name" value="ConA-like_dom_sf"/>
</dbReference>
<evidence type="ECO:0000313" key="12">
    <source>
        <dbReference type="EMBL" id="KAG8449832.1"/>
    </source>
</evidence>
<dbReference type="Proteomes" id="UP000812440">
    <property type="component" value="Chromosome 8_10"/>
</dbReference>
<dbReference type="Pfam" id="PF00354">
    <property type="entry name" value="Pentaxin"/>
    <property type="match status" value="1"/>
</dbReference>